<dbReference type="CDD" id="cd00833">
    <property type="entry name" value="PKS"/>
    <property type="match status" value="1"/>
</dbReference>
<feature type="domain" description="PKS/mFAS DH" evidence="8">
    <location>
        <begin position="906"/>
        <end position="1198"/>
    </location>
</feature>
<gene>
    <name evidence="9" type="ORF">CYY_003075</name>
</gene>
<dbReference type="InterPro" id="IPR016036">
    <property type="entry name" value="Malonyl_transacylase_ACP-bd"/>
</dbReference>
<sequence length="2906" mass="329974">MNNYNRVAVVGLGLRLPKSKCGNDLWFNLMNKFDGVVEIPKDRFSENFYNLGYFESNKAGLLETDEILSFDPLMFGIKPSDVDVLDPQQRMLLKVTYEALEDAHIKPSDVRGTNTSVFVGCYSLDFKHQLNNLEKPYFTQDTSLYSIANHVSHTFDFRGASMTVDTACSSSINAFIMGCKSIECGQSDLSIVGGVGLIFNSDLFSLLTNMKGLSPDGKSKSFDASANGFGRAEGCCMLVLKNLDKAIQDNDVIYGVVDGASSNSDGNFEKENINSPSSMAQAENLRLSLAQKNLNPSDIYYFECHGTGTIVGDKNETIALSMVFKDNHSNENPLYIGSIKSNIGHTEATSGACGIAKVCLMLKHRMLVPNIHFNTPNPNIDFKNWNLKVVTECIPFPNDRKVKIGINSFGITGSNGCVILSEFKNEKEIRPMEISCKNRNLLIPLSANSKHSLNKYQATIMHNHFINSINTSIGFNDFAKYLILSKSIQYSQRLVINSHDGWNSFSESSIFSNDKEMISNMFSLGNNTNPIVVFVYCGQGPQWNGMGSNLYENEPVFRETLDKFDNELSKHFGYSILQKLREATDQDSIHDPLLAQPSMFLLQCGLTELYKQWNVQPSIVTGHSFGEITALYYSGLISMEDSCKIVYERARLQHKTVGSGRMLAISLSLKDFNSKFPHHEIEIACFNSKNSIVISGDEFKLDEVHQQLQKEKIFSAFLGTKSSFHSSSQEIIKKELFDSVSNDLFKTRDSNAIMFSTTTSNQMNQFSTQLLFDNIRNPVLFEQTLNNINDYLEENNNGKSTIFVEISPFPTLSRYIKDQNNNALMINPLNRKRKESEQNLFKESLSQIYINGYNIDFTCQFDLDDLKDKSYKHLCSHRLPFYQWDEQTYLLESQVMKKLRLSGPPATILGNEALENQSSSNTKAFKTIINTDREPFAFLKGHIVGTKNYFPGCGYVDNLLQIYPFDNLVIQRLDFKFPFILKGGVDHELLTILTKISNTEYKVDFQFYENDQWTNSATGKILISPTTPPKSQYKIDFPEIRSRCNLSTISKDDLYKVINSVADISYHGSFQRVEETYFGIDCSLSKISMKPRVSKNCDNKYLFNPAILDSCLHGTFPLLRGPLKIIFERISNMKLFTENIKSINIQDLDYIYAFADNITIGKADNRCSFSLKVMLQDGTMLFEIKHVVCLSLLPMKSDTIKHPGDDLYSIFWQPKESILSIDKWIHENITILKNLPDQLSTNLYIQQYCTLILYYQISNKQTIFTKSLISTTPIEELQRMFGTSKYSQLFQLVFKVLKENQEFMISEVNLMEEKQILLEQKLLEFQLSKENFDLLKSSTKIISSLLFPNQDNIGQEALESLLNNDINGFIYGHKYLFDIMQMVKNVVNRSIQQNITQRAVVRILEIGSGKGELTTFILESLYKLLENQDSKIQIEFTFSDINPSFISSSKSKFSQYSDKISIVFTTIDIDKDFLEKQKLKGSYYDMILASNVLHLSSQVSFSISEIQKVLSHGGHLLFIEPTKNVTLYDFVFGAFNQWTVYKDTDIRGDHCCMTPDQWSLVLKENGFINICSSPSDQNHLNFIVYAQKPCLNSINLTMKRKDQDEPNVVIFSKDRKLKYEKIMIEKLQGYYKNCILVQNFDEMVELVQKLGHSDLIFNLSTISNLQKDNFKEYTMEYIKINQELLKLNQKCKHISIGLNSTKECSFYLNSSIVGAFRYFTRYNDCIFLDFDENTLENQSLDLNNLIEKLIDTKLNYHNEYSIRNGVAYIELIGRQDLQHLKHSPFEQTNFYSHFNSKLKLKLSNKPQNLAPNQVEIQVKSSGISYRDSLIYKGLETKNFNLFNEQVQNIGFGVETSGIVTAIGDKVTKFKTGDRVCGALTGHCFGSHQIVNQDDICQLPASLSFTDGASIPIAYLSAYRSIIKLGNLFDREEIESSPKSILIHSATSSIALACLNILKWRMNQTGIKIFVFVTVGSQDKENFLTKHYGSMIAGAFSSKNLDFVDQVKAKLLELGSEKDGVDVLINTFSIDSRVHANFSTLAQDGKLIDLSNSHLYNNTLLDFASFKLNIGYQTSEISLYPPSFKRIALNEILLAISNKDLDLLPIHIYPIDQLKEAIEIIGEESKPIGKLVVDYNKDITSPLVLKPNQNKVLKENYKIEGDIKCVLITGQQGVALEILRWLLENSKTITNVIILTQSSMKWDIKRTINKFKKTINFHFKSVNVGNQIELESTIKKIYEENPNIPLVDSIFHLAYTHTETEPLEITDQEMSLVHDSKSLAAVYLHEISLLLKWNIRNFFVSSSIVVLSPTFNQCAYTCANMVLLSFAKYRRSLGLKCTCLSFGSLEGAGFVSRKKAVESVLTNLGVCPTPITKVLATIDLNIHNSMDDVLIGKFNMESMKKSLERFPHFDYYLNCFDASNLNNDKTDDSGLSVKDKVIATISDFLSISSSKLNISSMKLKDYGVDSLFMVQLKNWVDKEFKPNIFSISQLQGSSIDTIIQTIEKAMDVSTVDRKDVEGKEKVSKLLDLYIESHSNAFWEKESLLDREISGKNKNLEMNNGQILLTGATGFLGSHILIDLLQNNKCKRIFCLVRANSKEEAMSRIYKTLVKYNLHLSPLDENRIIPIVSDLSKPLLGLSIQEFSKLSTSIDLIIHSAANVRFNVWYSQTNDTQILKEILKLVNSNRDQQIRFLHVSSISIHYALNEGVNVNEIPKLEANNNRIGYSQTKVIQENILSQAFNRNIPITIVRPPFIFSPTTPNPNDAIQLLFLASMRLKICPSFKETQIINSVSVSKISLSISNIAFDDKYWSKNDEIPIFNLYSKPISLKGIFESISKQKSWPILELDEWKKRVTQSNSTECLRLVPILSLFSPDSFQTTIVGNNQDGINENSFITEKDVLQFIESNDK</sequence>
<dbReference type="SMART" id="SM00822">
    <property type="entry name" value="PKS_KR"/>
    <property type="match status" value="1"/>
</dbReference>
<evidence type="ECO:0000256" key="2">
    <source>
        <dbReference type="ARBA" id="ARBA00022450"/>
    </source>
</evidence>
<dbReference type="InterPro" id="IPR001227">
    <property type="entry name" value="Ac_transferase_dom_sf"/>
</dbReference>
<proteinExistence type="predicted"/>
<dbReference type="InterPro" id="IPR013120">
    <property type="entry name" value="FAR_NAD-bd"/>
</dbReference>
<dbReference type="SMART" id="SM00825">
    <property type="entry name" value="PKS_KS"/>
    <property type="match status" value="1"/>
</dbReference>
<dbReference type="InterPro" id="IPR014030">
    <property type="entry name" value="Ketoacyl_synth_N"/>
</dbReference>
<accession>A0A8J4PZ09</accession>
<evidence type="ECO:0000313" key="10">
    <source>
        <dbReference type="Proteomes" id="UP000695562"/>
    </source>
</evidence>
<feature type="domain" description="Carrier" evidence="6">
    <location>
        <begin position="2427"/>
        <end position="2505"/>
    </location>
</feature>
<dbReference type="Gene3D" id="3.40.47.10">
    <property type="match status" value="1"/>
</dbReference>
<dbReference type="Pfam" id="PF08242">
    <property type="entry name" value="Methyltransf_12"/>
    <property type="match status" value="1"/>
</dbReference>
<dbReference type="InterPro" id="IPR016035">
    <property type="entry name" value="Acyl_Trfase/lysoPLipase"/>
</dbReference>
<evidence type="ECO:0000259" key="7">
    <source>
        <dbReference type="PROSITE" id="PS52004"/>
    </source>
</evidence>
<organism evidence="9 10">
    <name type="scientific">Polysphondylium violaceum</name>
    <dbReference type="NCBI Taxonomy" id="133409"/>
    <lineage>
        <taxon>Eukaryota</taxon>
        <taxon>Amoebozoa</taxon>
        <taxon>Evosea</taxon>
        <taxon>Eumycetozoa</taxon>
        <taxon>Dictyostelia</taxon>
        <taxon>Dictyosteliales</taxon>
        <taxon>Dictyosteliaceae</taxon>
        <taxon>Polysphondylium</taxon>
    </lineage>
</organism>
<dbReference type="SUPFAM" id="SSF47336">
    <property type="entry name" value="ACP-like"/>
    <property type="match status" value="1"/>
</dbReference>
<name>A0A8J4PZ09_9MYCE</name>
<dbReference type="Pfam" id="PF00698">
    <property type="entry name" value="Acyl_transf_1"/>
    <property type="match status" value="1"/>
</dbReference>
<dbReference type="SUPFAM" id="SSF53335">
    <property type="entry name" value="S-adenosyl-L-methionine-dependent methyltransferases"/>
    <property type="match status" value="1"/>
</dbReference>
<evidence type="ECO:0000259" key="8">
    <source>
        <dbReference type="PROSITE" id="PS52019"/>
    </source>
</evidence>
<feature type="active site" description="Proton donor; for dehydratase activity" evidence="5">
    <location>
        <position position="1109"/>
    </location>
</feature>
<dbReference type="InterPro" id="IPR036291">
    <property type="entry name" value="NAD(P)-bd_dom_sf"/>
</dbReference>
<comment type="cofactor">
    <cofactor evidence="1">
        <name>pantetheine 4'-phosphate</name>
        <dbReference type="ChEBI" id="CHEBI:47942"/>
    </cofactor>
</comment>
<dbReference type="InterPro" id="IPR032821">
    <property type="entry name" value="PKS_assoc"/>
</dbReference>
<dbReference type="Pfam" id="PF07993">
    <property type="entry name" value="NAD_binding_4"/>
    <property type="match status" value="1"/>
</dbReference>
<feature type="active site" description="Proton acceptor; for dehydratase activity" evidence="5">
    <location>
        <position position="942"/>
    </location>
</feature>
<dbReference type="PROSITE" id="PS52004">
    <property type="entry name" value="KS3_2"/>
    <property type="match status" value="1"/>
</dbReference>
<dbReference type="Gene3D" id="3.90.180.10">
    <property type="entry name" value="Medium-chain alcohol dehydrogenases, catalytic domain"/>
    <property type="match status" value="1"/>
</dbReference>
<dbReference type="PANTHER" id="PTHR45681">
    <property type="entry name" value="POLYKETIDE SYNTHASE 44-RELATED"/>
    <property type="match status" value="1"/>
</dbReference>
<dbReference type="Gene3D" id="3.10.129.110">
    <property type="entry name" value="Polyketide synthase dehydratase"/>
    <property type="match status" value="1"/>
</dbReference>
<dbReference type="InterPro" id="IPR014043">
    <property type="entry name" value="Acyl_transferase_dom"/>
</dbReference>
<dbReference type="Pfam" id="PF02801">
    <property type="entry name" value="Ketoacyl-synt_C"/>
    <property type="match status" value="1"/>
</dbReference>
<dbReference type="InterPro" id="IPR020843">
    <property type="entry name" value="ER"/>
</dbReference>
<dbReference type="GO" id="GO:0016746">
    <property type="term" value="F:acyltransferase activity"/>
    <property type="evidence" value="ECO:0007669"/>
    <property type="project" value="InterPro"/>
</dbReference>
<feature type="region of interest" description="N-terminal hotdog fold" evidence="5">
    <location>
        <begin position="906"/>
        <end position="1028"/>
    </location>
</feature>
<evidence type="ECO:0008006" key="11">
    <source>
        <dbReference type="Google" id="ProtNLM"/>
    </source>
</evidence>
<dbReference type="InterPro" id="IPR049900">
    <property type="entry name" value="PKS_mFAS_DH"/>
</dbReference>
<dbReference type="InterPro" id="IPR011032">
    <property type="entry name" value="GroES-like_sf"/>
</dbReference>
<keyword evidence="3" id="KW-0597">Phosphoprotein</keyword>
<dbReference type="InterPro" id="IPR020841">
    <property type="entry name" value="PKS_Beta-ketoAc_synthase_dom"/>
</dbReference>
<dbReference type="PANTHER" id="PTHR45681:SF6">
    <property type="entry name" value="POLYKETIDE SYNTHASE 37"/>
    <property type="match status" value="1"/>
</dbReference>
<dbReference type="SUPFAM" id="SSF51735">
    <property type="entry name" value="NAD(P)-binding Rossmann-fold domains"/>
    <property type="match status" value="3"/>
</dbReference>
<keyword evidence="2" id="KW-0596">Phosphopantetheine</keyword>
<keyword evidence="10" id="KW-1185">Reference proteome</keyword>
<dbReference type="PROSITE" id="PS50075">
    <property type="entry name" value="CARRIER"/>
    <property type="match status" value="1"/>
</dbReference>
<dbReference type="EMBL" id="AJWJ01000092">
    <property type="protein sequence ID" value="KAF2075607.1"/>
    <property type="molecule type" value="Genomic_DNA"/>
</dbReference>
<dbReference type="InterPro" id="IPR042104">
    <property type="entry name" value="PKS_dehydratase_sf"/>
</dbReference>
<dbReference type="InterPro" id="IPR057326">
    <property type="entry name" value="KR_dom"/>
</dbReference>
<dbReference type="Gene3D" id="3.40.366.10">
    <property type="entry name" value="Malonyl-Coenzyme A Acyl Carrier Protein, domain 2"/>
    <property type="match status" value="1"/>
</dbReference>
<reference evidence="9" key="1">
    <citation type="submission" date="2020-01" db="EMBL/GenBank/DDBJ databases">
        <title>Development of genomics and gene disruption for Polysphondylium violaceum indicates a role for the polyketide synthase stlB in stalk morphogenesis.</title>
        <authorList>
            <person name="Narita B."/>
            <person name="Kawabe Y."/>
            <person name="Kin K."/>
            <person name="Saito T."/>
            <person name="Gibbs R."/>
            <person name="Kuspa A."/>
            <person name="Muzny D."/>
            <person name="Queller D."/>
            <person name="Richards S."/>
            <person name="Strassman J."/>
            <person name="Sucgang R."/>
            <person name="Worley K."/>
            <person name="Schaap P."/>
        </authorList>
    </citation>
    <scope>NUCLEOTIDE SEQUENCE</scope>
    <source>
        <strain evidence="9">QSvi11</strain>
    </source>
</reference>
<dbReference type="PROSITE" id="PS52019">
    <property type="entry name" value="PKS_MFAS_DH"/>
    <property type="match status" value="1"/>
</dbReference>
<evidence type="ECO:0000259" key="6">
    <source>
        <dbReference type="PROSITE" id="PS50075"/>
    </source>
</evidence>
<dbReference type="InterPro" id="IPR009081">
    <property type="entry name" value="PP-bd_ACP"/>
</dbReference>
<dbReference type="InterPro" id="IPR029063">
    <property type="entry name" value="SAM-dependent_MTases_sf"/>
</dbReference>
<dbReference type="Gene3D" id="3.40.50.720">
    <property type="entry name" value="NAD(P)-binding Rossmann-like Domain"/>
    <property type="match status" value="3"/>
</dbReference>
<dbReference type="Pfam" id="PF16197">
    <property type="entry name" value="KAsynt_C_assoc"/>
    <property type="match status" value="1"/>
</dbReference>
<dbReference type="Pfam" id="PF08240">
    <property type="entry name" value="ADH_N"/>
    <property type="match status" value="1"/>
</dbReference>
<evidence type="ECO:0000256" key="1">
    <source>
        <dbReference type="ARBA" id="ARBA00001957"/>
    </source>
</evidence>
<comment type="caution">
    <text evidence="9">The sequence shown here is derived from an EMBL/GenBank/DDBJ whole genome shotgun (WGS) entry which is preliminary data.</text>
</comment>
<dbReference type="InterPro" id="IPR036736">
    <property type="entry name" value="ACP-like_sf"/>
</dbReference>
<dbReference type="SUPFAM" id="SSF52151">
    <property type="entry name" value="FabD/lysophospholipase-like"/>
    <property type="match status" value="1"/>
</dbReference>
<evidence type="ECO:0000256" key="4">
    <source>
        <dbReference type="ARBA" id="ARBA00022679"/>
    </source>
</evidence>
<dbReference type="Gene3D" id="3.40.50.150">
    <property type="entry name" value="Vaccinia Virus protein VP39"/>
    <property type="match status" value="1"/>
</dbReference>
<dbReference type="InterPro" id="IPR013968">
    <property type="entry name" value="PKS_KR"/>
</dbReference>
<feature type="region of interest" description="C-terminal hotdog fold" evidence="5">
    <location>
        <begin position="1045"/>
        <end position="1198"/>
    </location>
</feature>
<dbReference type="InterPro" id="IPR014031">
    <property type="entry name" value="Ketoacyl_synth_C"/>
</dbReference>
<feature type="domain" description="Ketosynthase family 3 (KS3)" evidence="7">
    <location>
        <begin position="4"/>
        <end position="422"/>
    </location>
</feature>
<dbReference type="Pfam" id="PF23297">
    <property type="entry name" value="ACP_SdgA_C"/>
    <property type="match status" value="1"/>
</dbReference>
<dbReference type="InterPro" id="IPR013217">
    <property type="entry name" value="Methyltransf_12"/>
</dbReference>
<dbReference type="CDD" id="cd05195">
    <property type="entry name" value="enoyl_red"/>
    <property type="match status" value="1"/>
</dbReference>
<dbReference type="Pfam" id="PF08659">
    <property type="entry name" value="KR"/>
    <property type="match status" value="1"/>
</dbReference>
<dbReference type="InterPro" id="IPR013154">
    <property type="entry name" value="ADH-like_N"/>
</dbReference>
<dbReference type="Pfam" id="PF00109">
    <property type="entry name" value="ketoacyl-synt"/>
    <property type="match status" value="1"/>
</dbReference>
<protein>
    <recommendedName>
        <fullName evidence="11">Polyketide synthase</fullName>
    </recommendedName>
</protein>
<dbReference type="SUPFAM" id="SSF53901">
    <property type="entry name" value="Thiolase-like"/>
    <property type="match status" value="1"/>
</dbReference>
<evidence type="ECO:0000256" key="5">
    <source>
        <dbReference type="PROSITE-ProRule" id="PRU01363"/>
    </source>
</evidence>
<evidence type="ECO:0000256" key="3">
    <source>
        <dbReference type="ARBA" id="ARBA00022553"/>
    </source>
</evidence>
<dbReference type="OrthoDB" id="329835at2759"/>
<dbReference type="SMART" id="SM00829">
    <property type="entry name" value="PKS_ER"/>
    <property type="match status" value="1"/>
</dbReference>
<dbReference type="GO" id="GO:0016491">
    <property type="term" value="F:oxidoreductase activity"/>
    <property type="evidence" value="ECO:0007669"/>
    <property type="project" value="InterPro"/>
</dbReference>
<dbReference type="SMART" id="SM00827">
    <property type="entry name" value="PKS_AT"/>
    <property type="match status" value="1"/>
</dbReference>
<dbReference type="SUPFAM" id="SSF55048">
    <property type="entry name" value="Probable ACP-binding domain of malonyl-CoA ACP transacylase"/>
    <property type="match status" value="1"/>
</dbReference>
<dbReference type="InterPro" id="IPR050444">
    <property type="entry name" value="Polyketide_Synthase"/>
</dbReference>
<evidence type="ECO:0000313" key="9">
    <source>
        <dbReference type="EMBL" id="KAF2075607.1"/>
    </source>
</evidence>
<dbReference type="CDD" id="cd08954">
    <property type="entry name" value="KR_1_FAS_SDR_x"/>
    <property type="match status" value="1"/>
</dbReference>
<keyword evidence="4" id="KW-0808">Transferase</keyword>
<dbReference type="Proteomes" id="UP000695562">
    <property type="component" value="Unassembled WGS sequence"/>
</dbReference>
<dbReference type="InterPro" id="IPR016039">
    <property type="entry name" value="Thiolase-like"/>
</dbReference>
<dbReference type="SUPFAM" id="SSF50129">
    <property type="entry name" value="GroES-like"/>
    <property type="match status" value="1"/>
</dbReference>